<dbReference type="Proteomes" id="UP000002754">
    <property type="component" value="Unassembled WGS sequence"/>
</dbReference>
<gene>
    <name evidence="1" type="ORF">BALCAV_0200180</name>
</gene>
<dbReference type="AlphaFoldDB" id="A0A094YZW3"/>
<organism evidence="1 2">
    <name type="scientific">Alkalihalobacillus alcalophilus ATCC 27647 = CGMCC 1.3604</name>
    <dbReference type="NCBI Taxonomy" id="1218173"/>
    <lineage>
        <taxon>Bacteria</taxon>
        <taxon>Bacillati</taxon>
        <taxon>Bacillota</taxon>
        <taxon>Bacilli</taxon>
        <taxon>Bacillales</taxon>
        <taxon>Bacillaceae</taxon>
        <taxon>Alkalihalobacillus</taxon>
    </lineage>
</organism>
<evidence type="ECO:0000313" key="1">
    <source>
        <dbReference type="EMBL" id="KGA99107.1"/>
    </source>
</evidence>
<dbReference type="eggNOG" id="ENOG5030ETG">
    <property type="taxonomic scope" value="Bacteria"/>
</dbReference>
<name>A0A094YZW3_ALKAL</name>
<dbReference type="EMBL" id="ALPT02000001">
    <property type="protein sequence ID" value="KGA99107.1"/>
    <property type="molecule type" value="Genomic_DNA"/>
</dbReference>
<sequence length="76" mass="8817">MSKQTKSISALFQEQKQHISLLSRNGLDTHRAFPMSIRQTNFPLRFEQEKNKISIHTSLVPAQFICAGIIYRRDIT</sequence>
<protein>
    <submittedName>
        <fullName evidence="1">Uncharacterized protein</fullName>
    </submittedName>
</protein>
<evidence type="ECO:0000313" key="2">
    <source>
        <dbReference type="Proteomes" id="UP000002754"/>
    </source>
</evidence>
<dbReference type="RefSeq" id="WP_040323186.1">
    <property type="nucleotide sequence ID" value="NZ_ALPT02000001.1"/>
</dbReference>
<proteinExistence type="predicted"/>
<accession>A0A094YZW3</accession>
<comment type="caution">
    <text evidence="1">The sequence shown here is derived from an EMBL/GenBank/DDBJ whole genome shotgun (WGS) entry which is preliminary data.</text>
</comment>
<reference evidence="1 2" key="1">
    <citation type="journal article" date="2014" name="Genome Announc.">
        <title>Draft Genome Sequence of Bacillus alcalophilus AV1934, a Classic Alkaliphile Isolated from Human Feces in 1934.</title>
        <authorList>
            <person name="Attie O."/>
            <person name="Jayaprakash A."/>
            <person name="Shah H."/>
            <person name="Paulsen I.T."/>
            <person name="Morino M."/>
            <person name="Takahashi Y."/>
            <person name="Narumi I."/>
            <person name="Sachidanandam R."/>
            <person name="Satoh K."/>
            <person name="Ito M."/>
            <person name="Krulwich T.A."/>
        </authorList>
    </citation>
    <scope>NUCLEOTIDE SEQUENCE [LARGE SCALE GENOMIC DNA]</scope>
    <source>
        <strain evidence="1 2">AV1934</strain>
    </source>
</reference>
<keyword evidence="2" id="KW-1185">Reference proteome</keyword>